<name>A0A126Q035_ALTMA</name>
<evidence type="ECO:0000313" key="1">
    <source>
        <dbReference type="EMBL" id="AMJ98581.1"/>
    </source>
</evidence>
<dbReference type="AlphaFoldDB" id="A0A126Q035"/>
<accession>A0A126Q035</accession>
<evidence type="ECO:0000313" key="2">
    <source>
        <dbReference type="Proteomes" id="UP000063991"/>
    </source>
</evidence>
<reference evidence="1 2" key="1">
    <citation type="submission" date="2015-12" db="EMBL/GenBank/DDBJ databases">
        <authorList>
            <person name="Shamseldin A."/>
            <person name="Moawad H."/>
            <person name="Abd El-Rahim W.M."/>
            <person name="Sadowsky M.J."/>
        </authorList>
    </citation>
    <scope>NUCLEOTIDE SEQUENCE [LARGE SCALE GENOMIC DNA]</scope>
    <source>
        <strain evidence="1 2">D7</strain>
    </source>
</reference>
<dbReference type="Proteomes" id="UP000063991">
    <property type="component" value="Chromosome"/>
</dbReference>
<sequence>MALSETGKVQGGLVDKSLAKGLVNRIMRKLHHQFSEPDFVVHGSHRKQCKAVLARCKERSSATLISQRFKDTKNWEVIWGEWVLFSSQASLNAPRMPIESYDKIAFDLTFTNPKTSMGAGVFFVELSKHSLVRLIMRCGHEVKTPSDLWKFLQRITRQLLFSALELSRYNSGANDEGYTLDEYKAIANGLSPQTQQYIIIDGFYIPLSYTIKPNKFGGFSRVVIVKTFMPEEYESSKRALENEKPLTPGRDFFDYTDVFPFLEK</sequence>
<protein>
    <submittedName>
        <fullName evidence="1">Uncharacterized protein</fullName>
    </submittedName>
</protein>
<proteinExistence type="predicted"/>
<gene>
    <name evidence="1" type="ORF">AVL55_10595</name>
</gene>
<organism evidence="1 2">
    <name type="scientific">Alteromonas macleodii</name>
    <name type="common">Pseudoalteromonas macleodii</name>
    <dbReference type="NCBI Taxonomy" id="28108"/>
    <lineage>
        <taxon>Bacteria</taxon>
        <taxon>Pseudomonadati</taxon>
        <taxon>Pseudomonadota</taxon>
        <taxon>Gammaproteobacteria</taxon>
        <taxon>Alteromonadales</taxon>
        <taxon>Alteromonadaceae</taxon>
        <taxon>Alteromonas/Salinimonas group</taxon>
        <taxon>Alteromonas</taxon>
    </lineage>
</organism>
<dbReference type="EMBL" id="CP014323">
    <property type="protein sequence ID" value="AMJ98581.1"/>
    <property type="molecule type" value="Genomic_DNA"/>
</dbReference>